<feature type="domain" description="Poly(A) RNA polymerase mitochondrial-like central palm" evidence="2">
    <location>
        <begin position="42"/>
        <end position="163"/>
    </location>
</feature>
<feature type="compositionally biased region" description="Basic and acidic residues" evidence="1">
    <location>
        <begin position="1177"/>
        <end position="1198"/>
    </location>
</feature>
<dbReference type="InterPro" id="IPR058921">
    <property type="entry name" value="PAP/OAS1-rel"/>
</dbReference>
<dbReference type="Gramene" id="Kaladp1109s0007.1.v1.1">
    <property type="protein sequence ID" value="Kaladp1109s0007.1.v1.1"/>
    <property type="gene ID" value="Kaladp1109s0007.v1.1"/>
</dbReference>
<reference evidence="4" key="1">
    <citation type="submission" date="2021-01" db="UniProtKB">
        <authorList>
            <consortium name="EnsemblPlants"/>
        </authorList>
    </citation>
    <scope>IDENTIFICATION</scope>
</reference>
<protein>
    <recommendedName>
        <fullName evidence="6">Polymerase nucleotidyl transferase domain-containing protein</fullName>
    </recommendedName>
</protein>
<evidence type="ECO:0000313" key="4">
    <source>
        <dbReference type="EnsemblPlants" id="Kaladp1109s0007.1.v1.1"/>
    </source>
</evidence>
<dbReference type="SUPFAM" id="SSF81301">
    <property type="entry name" value="Nucleotidyltransferase"/>
    <property type="match status" value="1"/>
</dbReference>
<dbReference type="Pfam" id="PF22600">
    <property type="entry name" value="MTPAP-like_central"/>
    <property type="match status" value="1"/>
</dbReference>
<dbReference type="Pfam" id="PF26180">
    <property type="entry name" value="PAP-OAS1"/>
    <property type="match status" value="1"/>
</dbReference>
<evidence type="ECO:0000256" key="1">
    <source>
        <dbReference type="SAM" id="MobiDB-lite"/>
    </source>
</evidence>
<dbReference type="InterPro" id="IPR058920">
    <property type="entry name" value="PAP-OAS1-bd-rel"/>
</dbReference>
<evidence type="ECO:0000259" key="2">
    <source>
        <dbReference type="Pfam" id="PF22600"/>
    </source>
</evidence>
<sequence length="1329" mass="147002">MGEHEGWAQPSAVVPNGLLPNDGGPLIRMLDTDIWCEAEKRTADLIRCIQPNPLSEERREAVAKYVVKLVTKCFPCKVFPFGSVPLKTYLPDGDIDLTTFSSNQSTKDTWANLVRDMLESEEKNLNAEYHVKEVQYVQAEVKIVKCLVDNIVVDISFNQLGGLCTLCFLEEVDYLINKDHLFKRSIILIKAWCYYESRILGAHHGLISTYALETLVLYIFHVFNNSFAGPLEVLYRFLEFFSNFDWENFCVSLWGPVPIQSLPDVTPQSPRKDSGELLLKKVFLESCNSAYAVVPGALENHGSPFGAKFFNVIDPLRANNNLGRSVSKGNFFRIRSAFAFGARKLARLLDCPKEDVYFEVNQFFMNTWSRHGSGIRPDARGIDFGRLSLPQTETFHGHESFKNDLRAGSVRNNISNQEVGPVENLDNSVFPHYGKDTNCMSTPTDVLACSHDQKGCMNPNSGSGISNRFSLETGSKTTRGTNKGQQSVMGEHVVSDGQSKFPFQRTRSSPQLTDAYNEVQSRGKHKLFVETKNTCNVVGKSEKKNNSGCEVQNIRSSVEVPSYAGHFPSSRKINVTSHISSSQYLADPELFVEQGTAVEKQGIKQEEREIANIPMVFHGFNGGVPIPQVHRPLNSSAAHLPVHLAPFLASMGYVPRHAPGSFVGSPLIEHPWGTNVQIAQGMVSPQMAHYFPNSEHISNLEDFSNKFNERVSLMETNSDVAENDTWIDHDVSSSAGFDLDNRSLDMQAIDDQLQSNSSQVGSSYSASGSGNLIRSNNFSTENKGSLTTQSVDSFQCSNYIDNDDSFDGQAVNSKNVPASHHSSLRSRTSSESSWDGSFSKTSKTKEKWSRKIISPDIQSAVYGKCMSAHDNSNIAEDEAYKDLGSLSTIKTNLLERNTGHQSVAPLNLSRHQRPGSESTLINGSNVIPFGPMVLGPGRQKSVNDSGAPLTFFPTGPPVPFFTMLPLYNFPSEIINSERTTPLVKEEGLNDLGRMVESVETPDNSELLSMPGTARRAPYHVSTAEQKSDILNGDFTHHLKNLQYGRLCQVPNQEPLVYPPPAVVPPMYLQGHVPWPGPGRPSAHISQYMSYGPRVGPVTPFQAMSNSPVNPYQHIADEMPRYRSGTGTYLPNPAHVRERPSSGSRKGYNNDRNDHNSEREGRWNHNKLRATGRNHTRSLAEKASSRLDRCAINESRADRSSSSSYSKLDSYQSQNGRSNPELGGQGNVAYGAYPKSSGFQNAVSSNGPSMPPMMMLYPYDHYRGYGLSADQLEFGSLGQVGQGGTSGANALARLVEDQSCGVFEEQIYHSSHAQWASPDQPSSPQLKRRV</sequence>
<dbReference type="PANTHER" id="PTHR45979">
    <property type="entry name" value="PAP/OAS1 SUBSTRATE-BINDING DOMAIN SUPERFAMILY"/>
    <property type="match status" value="1"/>
</dbReference>
<dbReference type="FunFam" id="3.30.460.10:FF:000046">
    <property type="entry name" value="PAP/OAS1 substrate-binding domain superfamily"/>
    <property type="match status" value="1"/>
</dbReference>
<organism evidence="4 5">
    <name type="scientific">Kalanchoe fedtschenkoi</name>
    <name type="common">Lavender scallops</name>
    <name type="synonym">South American air plant</name>
    <dbReference type="NCBI Taxonomy" id="63787"/>
    <lineage>
        <taxon>Eukaryota</taxon>
        <taxon>Viridiplantae</taxon>
        <taxon>Streptophyta</taxon>
        <taxon>Embryophyta</taxon>
        <taxon>Tracheophyta</taxon>
        <taxon>Spermatophyta</taxon>
        <taxon>Magnoliopsida</taxon>
        <taxon>eudicotyledons</taxon>
        <taxon>Gunneridae</taxon>
        <taxon>Pentapetalae</taxon>
        <taxon>Saxifragales</taxon>
        <taxon>Crassulaceae</taxon>
        <taxon>Kalanchoe</taxon>
    </lineage>
</organism>
<feature type="region of interest" description="Disordered" evidence="1">
    <location>
        <begin position="808"/>
        <end position="840"/>
    </location>
</feature>
<feature type="compositionally biased region" description="Basic and acidic residues" evidence="1">
    <location>
        <begin position="1147"/>
        <end position="1162"/>
    </location>
</feature>
<dbReference type="CDD" id="cd05402">
    <property type="entry name" value="NT_PAP_TUTase"/>
    <property type="match status" value="1"/>
</dbReference>
<feature type="domain" description="PAP/OAS1 substrate-binding-related" evidence="3">
    <location>
        <begin position="176"/>
        <end position="368"/>
    </location>
</feature>
<evidence type="ECO:0008006" key="6">
    <source>
        <dbReference type="Google" id="ProtNLM"/>
    </source>
</evidence>
<accession>A0A7N0VM67</accession>
<dbReference type="OMA" id="PVNIAVQ"/>
<dbReference type="InterPro" id="IPR043519">
    <property type="entry name" value="NT_sf"/>
</dbReference>
<dbReference type="EnsemblPlants" id="Kaladp1109s0007.1.v1.1">
    <property type="protein sequence ID" value="Kaladp1109s0007.1.v1.1"/>
    <property type="gene ID" value="Kaladp1109s0007.v1.1"/>
</dbReference>
<evidence type="ECO:0000313" key="5">
    <source>
        <dbReference type="Proteomes" id="UP000594263"/>
    </source>
</evidence>
<dbReference type="Proteomes" id="UP000594263">
    <property type="component" value="Unplaced"/>
</dbReference>
<feature type="region of interest" description="Disordered" evidence="1">
    <location>
        <begin position="1121"/>
        <end position="1228"/>
    </location>
</feature>
<dbReference type="PANTHER" id="PTHR45979:SF30">
    <property type="entry name" value="NUCLEOTIDYLTRANSFERASE"/>
    <property type="match status" value="1"/>
</dbReference>
<keyword evidence="5" id="KW-1185">Reference proteome</keyword>
<feature type="compositionally biased region" description="Basic residues" evidence="1">
    <location>
        <begin position="1163"/>
        <end position="1175"/>
    </location>
</feature>
<feature type="compositionally biased region" description="Low complexity" evidence="1">
    <location>
        <begin position="1199"/>
        <end position="1213"/>
    </location>
</feature>
<name>A0A7N0VM67_KALFE</name>
<dbReference type="Gene3D" id="1.10.1410.10">
    <property type="match status" value="1"/>
</dbReference>
<dbReference type="Gene3D" id="3.30.460.10">
    <property type="entry name" value="Beta Polymerase, domain 2"/>
    <property type="match status" value="1"/>
</dbReference>
<evidence type="ECO:0000259" key="3">
    <source>
        <dbReference type="Pfam" id="PF26180"/>
    </source>
</evidence>
<dbReference type="InterPro" id="IPR054708">
    <property type="entry name" value="MTPAP-like_central"/>
</dbReference>
<dbReference type="SUPFAM" id="SSF81631">
    <property type="entry name" value="PAP/OAS1 substrate-binding domain"/>
    <property type="match status" value="1"/>
</dbReference>
<proteinExistence type="predicted"/>
<feature type="compositionally biased region" description="Low complexity" evidence="1">
    <location>
        <begin position="819"/>
        <end position="833"/>
    </location>
</feature>